<accession>A0A6G6WJI0</accession>
<evidence type="ECO:0000313" key="1">
    <source>
        <dbReference type="EMBL" id="QIG45491.1"/>
    </source>
</evidence>
<proteinExistence type="predicted"/>
<dbReference type="Proteomes" id="UP000502996">
    <property type="component" value="Chromosome"/>
</dbReference>
<dbReference type="KEGG" id="nano:G5V58_24535"/>
<name>A0A6G6WJI0_9ACTN</name>
<protein>
    <submittedName>
        <fullName evidence="1">Uncharacterized protein</fullName>
    </submittedName>
</protein>
<dbReference type="AlphaFoldDB" id="A0A6G6WJI0"/>
<organism evidence="1 2">
    <name type="scientific">Nocardioides anomalus</name>
    <dbReference type="NCBI Taxonomy" id="2712223"/>
    <lineage>
        <taxon>Bacteria</taxon>
        <taxon>Bacillati</taxon>
        <taxon>Actinomycetota</taxon>
        <taxon>Actinomycetes</taxon>
        <taxon>Propionibacteriales</taxon>
        <taxon>Nocardioidaceae</taxon>
        <taxon>Nocardioides</taxon>
    </lineage>
</organism>
<sequence>MSTTPIEVADWTKEAQAFEPDMTATVAADAATALDALAAGLESQGYKIKDRTGSGFRATQRDLVRGALGIITISDFDILEHTTIAVGAAPADGGTLLTISVQAGGQRRSGRKRGQSGLTAGLQELQRRGIGVVITPWRKA</sequence>
<evidence type="ECO:0000313" key="2">
    <source>
        <dbReference type="Proteomes" id="UP000502996"/>
    </source>
</evidence>
<dbReference type="RefSeq" id="WP_165238121.1">
    <property type="nucleotide sequence ID" value="NZ_CP049257.1"/>
</dbReference>
<dbReference type="EMBL" id="CP049257">
    <property type="protein sequence ID" value="QIG45491.1"/>
    <property type="molecule type" value="Genomic_DNA"/>
</dbReference>
<reference evidence="1 2" key="1">
    <citation type="submission" date="2020-02" db="EMBL/GenBank/DDBJ databases">
        <title>Full genome sequence of Nocardioides sp. R-3366.</title>
        <authorList>
            <person name="Im W.-T."/>
        </authorList>
    </citation>
    <scope>NUCLEOTIDE SEQUENCE [LARGE SCALE GENOMIC DNA]</scope>
    <source>
        <strain evidence="1 2">R-3366</strain>
    </source>
</reference>
<keyword evidence="2" id="KW-1185">Reference proteome</keyword>
<gene>
    <name evidence="1" type="ORF">G5V58_24535</name>
</gene>